<dbReference type="Proteomes" id="UP001057375">
    <property type="component" value="Unassembled WGS sequence"/>
</dbReference>
<accession>A0ABQ5KJX4</accession>
<protein>
    <submittedName>
        <fullName evidence="2">Uncharacterized protein</fullName>
    </submittedName>
</protein>
<feature type="compositionally biased region" description="Low complexity" evidence="1">
    <location>
        <begin position="446"/>
        <end position="457"/>
    </location>
</feature>
<evidence type="ECO:0000256" key="1">
    <source>
        <dbReference type="SAM" id="MobiDB-lite"/>
    </source>
</evidence>
<keyword evidence="3" id="KW-1185">Reference proteome</keyword>
<sequence length="1016" mass="109808">MNVFQSRVLSAPISGMITSVCLVKSTLYVGTVLGSLHELIIDPLSKNLQQKGSIQFEAGSPITSIKYLTKQCTLLCIIGSSTLAVVDARRFEVSFKDLDYKSITYGTPNRKNKFIRHHPSYELLDLKLDKKITSAISNAVTMKNESGCACAPSELLGWKDGGCFVLVLPPDPSKPLHPFTMKNESGCACAPSELLGWKDGGCFVLVLPPDPSKPLHPCSFLVIHGKTVHKFEYIFHVPPKGKPPLGQHLLYLPSGSSPGILEIGKYIETSSFSLSRPPDSPDVCVVVKGKNLWYYSTPEVGDKKRFVEIVSLSNGSTKQITWPLQYLTRMFTVLHIDGECDVVLVGHNTPSAQKMDGSVIKSSSDLGSKASLPPQHSIAMVMSSNGSLSKHITGILLPPFLSYISVCTGCVIAVGAHSVSCDDAGTAMGESVVHLIPLLEGGDGGSSLSSPSQTSRSRGSDIATKGLDLLESGGDASDGRAPGLQYFLHDNDFQDRGAVKSPGSSGAAVQLRESIAFQMDTADIWLDVEECGSDSKSADKESSVSVPSITSPRHHVFISRFTHMPSTFGREITACNEDLKQETILGQVLEKQWNRSQVEFKKAPPSSDGGFLPFIQELPELPAFPPLPPFSFLSSLPPSAPLSVAVSHGSTVTVIERMPLVSHIKQEMAVVKGEKKVRRGGRKWKTSLEGFEQKAIISTGLGQEVDEETLRNEGWMAKFGGNIGRKVNIEGGTEQNHHAMSGTRRSGADLSQISVSTLSVSGRRASHSNGSSLPLPSLPKLYAASDILMQHIVSSSNIPSSASTLTLSALSALSFHSIPSLCSMLGLHFLSHRAFASAFSFFLLARGGIEESLRESASVCLGVTLGESADDLGHSQADDGSRGRSYSTASDIEGSTRIDRLESGALSLIYMLFGGISDEIDSLFNFSSCEYLCLPGRFAGMNLKEIMALDKEIGEDEEKEERERRLEKLRERDSTMHEEMESPKTQQLEEQEKSDEVQVEVSQSHGEQEDEEGSSS</sequence>
<evidence type="ECO:0000313" key="2">
    <source>
        <dbReference type="EMBL" id="GKT32813.1"/>
    </source>
</evidence>
<organism evidence="2 3">
    <name type="scientific">Aduncisulcus paluster</name>
    <dbReference type="NCBI Taxonomy" id="2918883"/>
    <lineage>
        <taxon>Eukaryota</taxon>
        <taxon>Metamonada</taxon>
        <taxon>Carpediemonas-like organisms</taxon>
        <taxon>Aduncisulcus</taxon>
    </lineage>
</organism>
<comment type="caution">
    <text evidence="2">The sequence shown here is derived from an EMBL/GenBank/DDBJ whole genome shotgun (WGS) entry which is preliminary data.</text>
</comment>
<feature type="region of interest" description="Disordered" evidence="1">
    <location>
        <begin position="443"/>
        <end position="462"/>
    </location>
</feature>
<feature type="non-terminal residue" evidence="2">
    <location>
        <position position="1016"/>
    </location>
</feature>
<evidence type="ECO:0000313" key="3">
    <source>
        <dbReference type="Proteomes" id="UP001057375"/>
    </source>
</evidence>
<dbReference type="EMBL" id="BQXS01010062">
    <property type="protein sequence ID" value="GKT32813.1"/>
    <property type="molecule type" value="Genomic_DNA"/>
</dbReference>
<gene>
    <name evidence="2" type="ORF">ADUPG1_006875</name>
</gene>
<reference evidence="2" key="1">
    <citation type="submission" date="2022-03" db="EMBL/GenBank/DDBJ databases">
        <title>Draft genome sequence of Aduncisulcus paluster, a free-living microaerophilic Fornicata.</title>
        <authorList>
            <person name="Yuyama I."/>
            <person name="Kume K."/>
            <person name="Tamura T."/>
            <person name="Inagaki Y."/>
            <person name="Hashimoto T."/>
        </authorList>
    </citation>
    <scope>NUCLEOTIDE SEQUENCE</scope>
    <source>
        <strain evidence="2">NY0171</strain>
    </source>
</reference>
<name>A0ABQ5KJX4_9EUKA</name>
<feature type="region of interest" description="Disordered" evidence="1">
    <location>
        <begin position="953"/>
        <end position="1016"/>
    </location>
</feature>
<proteinExistence type="predicted"/>
<feature type="compositionally biased region" description="Basic and acidic residues" evidence="1">
    <location>
        <begin position="961"/>
        <end position="982"/>
    </location>
</feature>